<evidence type="ECO:0000256" key="2">
    <source>
        <dbReference type="ARBA" id="ARBA00022741"/>
    </source>
</evidence>
<keyword evidence="3" id="KW-0067">ATP-binding</keyword>
<keyword evidence="5" id="KW-0505">Motor protein</keyword>
<feature type="compositionally biased region" description="Polar residues" evidence="7">
    <location>
        <begin position="988"/>
        <end position="1000"/>
    </location>
</feature>
<proteinExistence type="predicted"/>
<protein>
    <submittedName>
        <fullName evidence="8">Uncharacterized protein</fullName>
    </submittedName>
</protein>
<evidence type="ECO:0000256" key="6">
    <source>
        <dbReference type="SAM" id="Coils"/>
    </source>
</evidence>
<sequence>MARELDGALCLTPARPPPTEAIGSNENVPPDGASDAARSIPARTEAGAASRPPLRAIQPPSRRRWPVPTPKKGLGARAAAKTPMRLGAESPFLGPTKSLRKAVASSTQVSGSNVQEAILLWEKNRNVQNVLSIFQQDDSHAPAKVENCSDELFMRNSEDIICLQMELDIIKTVLFEEIKAHAEANVRITSDDKLKTEDLHILEACRQKEAIEKKLIMEKDVTELLESELLFKINESNELKNNFKSLFLKKELKNKLKRSQVSLQKERNLNTRYQRDQAEKDEVRVQAENEIAKVIVSKEEEICQLQSQLDQSKRCYEGRLKELEIKIQEMDDKIAALVISWNKEKEIAEQRKTHVEKKNEEIKLLERSVEDLEITVCSLENKQSSPEDIMADSPYSTRHPSYIENELLGYKESRRTGSKEVSEQESEISWSDQAGPISSVITHGCNMGMVPPFEEPIQGSHANSSSDIFKEAADVFHPDSHPLPHITNQIKPNSNAIAEAAELAVEPALVEHTKEPCESSGQYMQDAGQSDVEVTEVHSSDKDYWLESSELEEPSASEQQVQSSANKCPELYANGADTDQSLPELESEVQVLPSIVTVEPVVEVLKENELPPVASVRPNDPVNYMGAPSDELKKLRSRNHYKGPRTATDRRFWSIEQQDLYNSMYHGSKVFDMKWIDWEYINSKKQFAGVREQFANLGLEQIMSYRCDWDNELIKQFYSTVHITADKSSMTWMTNGRMITTNKRAWEEKFGIPIGVHTEIHSQFLLEDDDKRILYTSAKSLTPLASIANKILRMTIYPRSGSSIYTHNWNILCHIVEQHPFDVIALIFGEIGLLISDRSRAKDLLLYAPYIMGMILRAFEYKGPRETRHHLYKPRNTDNPKQTKKVSRPAACAVAAAFERPCSAFQPEVPAAGHDACGEVVDGHHQFEAARHQPQAEAVQGQQTVPAQPITRTDLLQVVEDGLRPIRVSLTNMEGRICRVEGGATPPLQHTNSSSSSQIPRPTVPPAEGGASLAPPFLQATKHRVWLQQFLLNRPARCMQPALVRPSPFSHFPWEGAEKSLTYASAVDVIET</sequence>
<evidence type="ECO:0000256" key="1">
    <source>
        <dbReference type="ARBA" id="ARBA00022701"/>
    </source>
</evidence>
<evidence type="ECO:0000313" key="8">
    <source>
        <dbReference type="EMBL" id="WVZ91021.1"/>
    </source>
</evidence>
<evidence type="ECO:0000256" key="5">
    <source>
        <dbReference type="ARBA" id="ARBA00023175"/>
    </source>
</evidence>
<accession>A0AAQ3UFL1</accession>
<feature type="region of interest" description="Disordered" evidence="7">
    <location>
        <begin position="516"/>
        <end position="540"/>
    </location>
</feature>
<feature type="region of interest" description="Disordered" evidence="7">
    <location>
        <begin position="981"/>
        <end position="1014"/>
    </location>
</feature>
<dbReference type="InterPro" id="IPR044986">
    <property type="entry name" value="KIF15/KIN-12"/>
</dbReference>
<evidence type="ECO:0000256" key="7">
    <source>
        <dbReference type="SAM" id="MobiDB-lite"/>
    </source>
</evidence>
<dbReference type="GO" id="GO:0005874">
    <property type="term" value="C:microtubule"/>
    <property type="evidence" value="ECO:0007669"/>
    <property type="project" value="UniProtKB-KW"/>
</dbReference>
<reference evidence="8 9" key="1">
    <citation type="submission" date="2024-02" db="EMBL/GenBank/DDBJ databases">
        <title>High-quality chromosome-scale genome assembly of Pensacola bahiagrass (Paspalum notatum Flugge var. saurae).</title>
        <authorList>
            <person name="Vega J.M."/>
            <person name="Podio M."/>
            <person name="Orjuela J."/>
            <person name="Siena L.A."/>
            <person name="Pessino S.C."/>
            <person name="Combes M.C."/>
            <person name="Mariac C."/>
            <person name="Albertini E."/>
            <person name="Pupilli F."/>
            <person name="Ortiz J.P.A."/>
            <person name="Leblanc O."/>
        </authorList>
    </citation>
    <scope>NUCLEOTIDE SEQUENCE [LARGE SCALE GENOMIC DNA]</scope>
    <source>
        <strain evidence="8">R1</strain>
        <tissue evidence="8">Leaf</tissue>
    </source>
</reference>
<gene>
    <name evidence="8" type="ORF">U9M48_037254</name>
</gene>
<keyword evidence="2" id="KW-0547">Nucleotide-binding</keyword>
<keyword evidence="4 6" id="KW-0175">Coiled coil</keyword>
<dbReference type="PANTHER" id="PTHR37739:SF8">
    <property type="entry name" value="KINESIN-LIKE PROTEIN KIN-12D"/>
    <property type="match status" value="1"/>
</dbReference>
<dbReference type="EMBL" id="CP144752">
    <property type="protein sequence ID" value="WVZ91021.1"/>
    <property type="molecule type" value="Genomic_DNA"/>
</dbReference>
<feature type="region of interest" description="Disordered" evidence="7">
    <location>
        <begin position="546"/>
        <end position="565"/>
    </location>
</feature>
<keyword evidence="1" id="KW-0493">Microtubule</keyword>
<dbReference type="GO" id="GO:0005524">
    <property type="term" value="F:ATP binding"/>
    <property type="evidence" value="ECO:0007669"/>
    <property type="project" value="UniProtKB-KW"/>
</dbReference>
<dbReference type="Proteomes" id="UP001341281">
    <property type="component" value="Chromosome 08"/>
</dbReference>
<evidence type="ECO:0000313" key="9">
    <source>
        <dbReference type="Proteomes" id="UP001341281"/>
    </source>
</evidence>
<dbReference type="AlphaFoldDB" id="A0AAQ3UFL1"/>
<feature type="region of interest" description="Disordered" evidence="7">
    <location>
        <begin position="1"/>
        <end position="92"/>
    </location>
</feature>
<dbReference type="PANTHER" id="PTHR37739">
    <property type="entry name" value="KINESIN-LIKE PROTEIN KIN-12D"/>
    <property type="match status" value="1"/>
</dbReference>
<organism evidence="8 9">
    <name type="scientific">Paspalum notatum var. saurae</name>
    <dbReference type="NCBI Taxonomy" id="547442"/>
    <lineage>
        <taxon>Eukaryota</taxon>
        <taxon>Viridiplantae</taxon>
        <taxon>Streptophyta</taxon>
        <taxon>Embryophyta</taxon>
        <taxon>Tracheophyta</taxon>
        <taxon>Spermatophyta</taxon>
        <taxon>Magnoliopsida</taxon>
        <taxon>Liliopsida</taxon>
        <taxon>Poales</taxon>
        <taxon>Poaceae</taxon>
        <taxon>PACMAD clade</taxon>
        <taxon>Panicoideae</taxon>
        <taxon>Andropogonodae</taxon>
        <taxon>Paspaleae</taxon>
        <taxon>Paspalinae</taxon>
        <taxon>Paspalum</taxon>
    </lineage>
</organism>
<evidence type="ECO:0000256" key="4">
    <source>
        <dbReference type="ARBA" id="ARBA00023054"/>
    </source>
</evidence>
<keyword evidence="9" id="KW-1185">Reference proteome</keyword>
<name>A0AAQ3UFL1_PASNO</name>
<evidence type="ECO:0000256" key="3">
    <source>
        <dbReference type="ARBA" id="ARBA00022840"/>
    </source>
</evidence>
<feature type="coiled-coil region" evidence="6">
    <location>
        <begin position="313"/>
        <end position="375"/>
    </location>
</feature>